<evidence type="ECO:0000313" key="3">
    <source>
        <dbReference type="Proteomes" id="UP000467249"/>
    </source>
</evidence>
<dbReference type="KEGG" id="many:MANY_48550"/>
<reference evidence="2 3" key="1">
    <citation type="journal article" date="2019" name="Emerg. Microbes Infect.">
        <title>Comprehensive subspecies identification of 175 nontuberculous mycobacteria species based on 7547 genomic profiles.</title>
        <authorList>
            <person name="Matsumoto Y."/>
            <person name="Kinjo T."/>
            <person name="Motooka D."/>
            <person name="Nabeya D."/>
            <person name="Jung N."/>
            <person name="Uechi K."/>
            <person name="Horii T."/>
            <person name="Iida T."/>
            <person name="Fujita J."/>
            <person name="Nakamura S."/>
        </authorList>
    </citation>
    <scope>NUCLEOTIDE SEQUENCE [LARGE SCALE GENOMIC DNA]</scope>
    <source>
        <strain evidence="2 3">JCM 30275</strain>
    </source>
</reference>
<dbReference type="RefSeq" id="WP_163806781.1">
    <property type="nucleotide sequence ID" value="NZ_AP022620.1"/>
</dbReference>
<dbReference type="InterPro" id="IPR046036">
    <property type="entry name" value="DUF5994"/>
</dbReference>
<keyword evidence="3" id="KW-1185">Reference proteome</keyword>
<dbReference type="EMBL" id="AP022620">
    <property type="protein sequence ID" value="BBZ79518.1"/>
    <property type="molecule type" value="Genomic_DNA"/>
</dbReference>
<evidence type="ECO:0000313" key="2">
    <source>
        <dbReference type="EMBL" id="BBZ79518.1"/>
    </source>
</evidence>
<evidence type="ECO:0000256" key="1">
    <source>
        <dbReference type="SAM" id="MobiDB-lite"/>
    </source>
</evidence>
<dbReference type="Proteomes" id="UP000467249">
    <property type="component" value="Chromosome"/>
</dbReference>
<organism evidence="2 3">
    <name type="scientific">Mycolicibacterium anyangense</name>
    <dbReference type="NCBI Taxonomy" id="1431246"/>
    <lineage>
        <taxon>Bacteria</taxon>
        <taxon>Bacillati</taxon>
        <taxon>Actinomycetota</taxon>
        <taxon>Actinomycetes</taxon>
        <taxon>Mycobacteriales</taxon>
        <taxon>Mycobacteriaceae</taxon>
        <taxon>Mycolicibacterium</taxon>
    </lineage>
</organism>
<name>A0A6N4WG47_9MYCO</name>
<protein>
    <submittedName>
        <fullName evidence="2">Uncharacterized protein</fullName>
    </submittedName>
</protein>
<sequence>MTQSHTRPSQGWQQPAPQETPRLRLKSKAPSTGLVDGAWWPHSTDLAAEVPDLLAVLSVRLGIISDVLYRVTEWVKAPNKILVGNRSVRLAGYQRQPAHTAEVVGVSGRRLILLVVPPATSPEQAHAVMMAAAVPDDASSIDELLAMAQK</sequence>
<gene>
    <name evidence="2" type="ORF">MANY_48550</name>
</gene>
<proteinExistence type="predicted"/>
<feature type="region of interest" description="Disordered" evidence="1">
    <location>
        <begin position="1"/>
        <end position="21"/>
    </location>
</feature>
<dbReference type="AlphaFoldDB" id="A0A6N4WG47"/>
<feature type="compositionally biased region" description="Polar residues" evidence="1">
    <location>
        <begin position="1"/>
        <end position="17"/>
    </location>
</feature>
<accession>A0A6N4WG47</accession>
<dbReference type="Pfam" id="PF19457">
    <property type="entry name" value="DUF5994"/>
    <property type="match status" value="1"/>
</dbReference>